<dbReference type="VEuPathDB" id="VectorBase:ISCW009487"/>
<evidence type="ECO:0000313" key="3">
    <source>
        <dbReference type="Proteomes" id="UP000001555"/>
    </source>
</evidence>
<evidence type="ECO:0000313" key="2">
    <source>
        <dbReference type="EnsemblMetazoa" id="ISCW009487-PA"/>
    </source>
</evidence>
<dbReference type="PaxDb" id="6945-B7PYX4"/>
<organism>
    <name type="scientific">Ixodes scapularis</name>
    <name type="common">Black-legged tick</name>
    <name type="synonym">Deer tick</name>
    <dbReference type="NCBI Taxonomy" id="6945"/>
    <lineage>
        <taxon>Eukaryota</taxon>
        <taxon>Metazoa</taxon>
        <taxon>Ecdysozoa</taxon>
        <taxon>Arthropoda</taxon>
        <taxon>Chelicerata</taxon>
        <taxon>Arachnida</taxon>
        <taxon>Acari</taxon>
        <taxon>Parasitiformes</taxon>
        <taxon>Ixodida</taxon>
        <taxon>Ixodoidea</taxon>
        <taxon>Ixodidae</taxon>
        <taxon>Ixodinae</taxon>
        <taxon>Ixodes</taxon>
    </lineage>
</organism>
<evidence type="ECO:0000313" key="1">
    <source>
        <dbReference type="EMBL" id="EEC11796.1"/>
    </source>
</evidence>
<gene>
    <name evidence="1" type="ORF">IscW_ISCW009487</name>
</gene>
<dbReference type="Proteomes" id="UP000001555">
    <property type="component" value="Unassembled WGS sequence"/>
</dbReference>
<name>B7PYX4_IXOSC</name>
<protein>
    <submittedName>
        <fullName evidence="1 2">Uncharacterized protein</fullName>
    </submittedName>
</protein>
<dbReference type="AlphaFoldDB" id="B7PYX4"/>
<dbReference type="VEuPathDB" id="VectorBase:ISCI009487"/>
<dbReference type="EMBL" id="ABJB010612209">
    <property type="status" value="NOT_ANNOTATED_CDS"/>
    <property type="molecule type" value="Genomic_DNA"/>
</dbReference>
<keyword evidence="3" id="KW-1185">Reference proteome</keyword>
<proteinExistence type="predicted"/>
<dbReference type="EnsemblMetazoa" id="ISCW009487-RA">
    <property type="protein sequence ID" value="ISCW009487-PA"/>
    <property type="gene ID" value="ISCW009487"/>
</dbReference>
<sequence>MTSVPGQEDHASRCKRCSHEDRSARRCAMPEFKLSDGSYKGASLSASQIGIYVPCSSGRDHAI</sequence>
<accession>B7PYX4</accession>
<reference evidence="1 3" key="1">
    <citation type="submission" date="2008-03" db="EMBL/GenBank/DDBJ databases">
        <title>Annotation of Ixodes scapularis.</title>
        <authorList>
            <consortium name="Ixodes scapularis Genome Project Consortium"/>
            <person name="Caler E."/>
            <person name="Hannick L.I."/>
            <person name="Bidwell S."/>
            <person name="Joardar V."/>
            <person name="Thiagarajan M."/>
            <person name="Amedeo P."/>
            <person name="Galinsky K.J."/>
            <person name="Schobel S."/>
            <person name="Inman J."/>
            <person name="Hostetler J."/>
            <person name="Miller J."/>
            <person name="Hammond M."/>
            <person name="Megy K."/>
            <person name="Lawson D."/>
            <person name="Kodira C."/>
            <person name="Sutton G."/>
            <person name="Meyer J."/>
            <person name="Hill C.A."/>
            <person name="Birren B."/>
            <person name="Nene V."/>
            <person name="Collins F."/>
            <person name="Alarcon-Chaidez F."/>
            <person name="Wikel S."/>
            <person name="Strausberg R."/>
        </authorList>
    </citation>
    <scope>NUCLEOTIDE SEQUENCE [LARGE SCALE GENOMIC DNA]</scope>
    <source>
        <strain evidence="3">Wikel</strain>
        <strain evidence="1">Wikel colony</strain>
    </source>
</reference>
<dbReference type="HOGENOM" id="CLU_2888259_0_0_1"/>
<dbReference type="EMBL" id="DS822941">
    <property type="protein sequence ID" value="EEC11796.1"/>
    <property type="molecule type" value="Genomic_DNA"/>
</dbReference>
<dbReference type="EMBL" id="ABJB010302540">
    <property type="status" value="NOT_ANNOTATED_CDS"/>
    <property type="molecule type" value="Genomic_DNA"/>
</dbReference>
<dbReference type="EMBL" id="ABJB010072971">
    <property type="status" value="NOT_ANNOTATED_CDS"/>
    <property type="molecule type" value="Genomic_DNA"/>
</dbReference>
<reference evidence="2" key="2">
    <citation type="submission" date="2020-05" db="UniProtKB">
        <authorList>
            <consortium name="EnsemblMetazoa"/>
        </authorList>
    </citation>
    <scope>IDENTIFICATION</scope>
    <source>
        <strain evidence="2">wikel</strain>
    </source>
</reference>
<dbReference type="InParanoid" id="B7PYX4"/>